<organism evidence="1 2">
    <name type="scientific">Plasmodium vinckei brucechwatti</name>
    <dbReference type="NCBI Taxonomy" id="119398"/>
    <lineage>
        <taxon>Eukaryota</taxon>
        <taxon>Sar</taxon>
        <taxon>Alveolata</taxon>
        <taxon>Apicomplexa</taxon>
        <taxon>Aconoidasida</taxon>
        <taxon>Haemosporida</taxon>
        <taxon>Plasmodiidae</taxon>
        <taxon>Plasmodium</taxon>
        <taxon>Plasmodium (Vinckeia)</taxon>
    </lineage>
</organism>
<accession>A0A6V7RVT7</accession>
<dbReference type="EMBL" id="LR865381">
    <property type="protein sequence ID" value="CAD2085471.1"/>
    <property type="molecule type" value="Genomic_DNA"/>
</dbReference>
<dbReference type="Proteomes" id="UP000515550">
    <property type="component" value="Chromosome PVBDA_03"/>
</dbReference>
<reference evidence="1 2" key="1">
    <citation type="submission" date="2020-08" db="EMBL/GenBank/DDBJ databases">
        <authorList>
            <person name="Ramaprasad A."/>
        </authorList>
    </citation>
    <scope>NUCLEOTIDE SEQUENCE [LARGE SCALE GENOMIC DNA]</scope>
</reference>
<sequence>MKDILSKIFNFIINYFKRVSDKQRICSFQMFKESMDKIGAYKLSIKKENAHTISSENDDTNKKKNFCSGESLDKYDIVLIPEYVQGYYGEKNNILKFSFKKIIYPFKNLIIIYDLLNQSQSIFSKHSNKVVLVRCKEGYKTALSIEDLKDSVNIYIWNKTNLKILINIKIKKKHFLDIEYLNNTNILLLCKWYDKLILFVFSLILFKKKKKVKLRKKGVYIIKSIDDFYIKKSEYMKSKLTKNTFKKLSSEIKTSFGSTKLLKRGYQKKNNEYNVSRVKHVLATIKRRKNRHMACLNNYTNIKQMPLYEKNTLKERNKNIYIRKIKKVDSNFYFIKNYEREGVCFFCIHFVNMSHKSKKNNNILLKNFKLFVDIKNTICVFNKKEIFMYVLKNCILYEKLKYKNNKCNFFSNNTKFFLMNQPYHFCSILYMTLFINNLFLSYNFGETNKLDKTNEKEIDTKQNAADKYVEYFSNDNKLCRMKEKESNENKNIKDIYIDKENSALEENKVASISLQNNIIQKYVMPKLDNFLNTEICVVEIVTFFVIEKDEDISKIIRLQENIEKNCTWRKKNNKNVEKTYEHIMQKKHNKKKLNSYLKKYLVVGTEDGIIIVIDYLKPHKVVHLEKICNENIISIFAFQNDILILTGLGFLYFINVHNFSIYKYVDIFEILNGKYTSRIKCAETSQSFCSNSSIKYDNLNYFREYEEEQKQKTASKTTIRNSFTNRKIDIKKVKNKCLNIKGNNFILSEKKENYFLKSNQPNHENVKKNSDLSEKKRLPKSYNNFNRSNRYICSGILLDIYTLVIGTSLDEIITYNLLTNEMYFIYKKSKNINYFLCENNNIIYNIGNTLYKSSLNNYDNSSSFLTIPNICITAFLFYSDILLICGTLKGNLYFFSISDGTVKVVNKVDKKKFIEEEKRLMLKSKNNQKKNYDNGCGKEKNNDIIFSINKCITKNLRQWNFINYTNHSSNFNGTVKENDKIIGLLFNRSKTNLLCSFRHGIFLLRLVVRGNEKIDIKCVRYFNVNNIMNINLVKDFDNLFFITTRENIDIEIGSKNIINNKISINQKEEYKKHVMEYFYSHHLCSFNSVKIKSSKMDKIYFNILFENTWIYEFSYYNDEHFILLENDNKTFDNDKNKCITFLNPSTIIIYSYYVNRFNKKYWKSNKINNIISKKLCPNERNNCLNLKKKEKRNSDIIMGSRQKLSACGSINRGKIYSMEEKNTFSKYGNMKTSSFSTKDISIHKDKIFYDSNNLVSYNNKASEFHQNDKVKNIDLKNSLKLKRENINFIADRTSYNEHDEKKKKKNYTKYKTLRNIIQKRKNIELCNYKNIIYEKNYKDKQILNSIHRNNYYKENKTKDLFFVLDKNGEQKQKKEELPYQFNQREKKENFVTCNNEKNIFTKEIDHTNGDTVNKSKLYITRYLKKYLQIDIMEESKKKEEKYFNKCVQEKYGKLNEPLINNCINDNNFISLLNNSNSVTDFSSVYKYNNINMGKGMSTKNVFFQHKIRDMPFENKSTKIIPVQNDQINSRILIDTKKMEINKNEEPNGGNKNFPSITKTVGKYGRKNIYRNIYTNTKVSWKNSLHFNNFYNCECANNIIDNNFYGIFYDPNLIDTTKDYTKKTNRIKYDNDVAHSYNFQNGGYSKNQLFN</sequence>
<gene>
    <name evidence="1" type="ORF">PVBDA_0301520</name>
</gene>
<evidence type="ECO:0000313" key="1">
    <source>
        <dbReference type="EMBL" id="CAD2085471.1"/>
    </source>
</evidence>
<dbReference type="VEuPathDB" id="PlasmoDB:PVBDA_0301520"/>
<protein>
    <submittedName>
        <fullName evidence="1">Uncharacterized protein</fullName>
    </submittedName>
</protein>
<name>A0A6V7RVT7_PLAVN</name>
<evidence type="ECO:0000313" key="2">
    <source>
        <dbReference type="Proteomes" id="UP000515550"/>
    </source>
</evidence>
<proteinExistence type="predicted"/>